<accession>A0A0B0NY61</accession>
<keyword evidence="1" id="KW-0472">Membrane</keyword>
<evidence type="ECO:0000313" key="3">
    <source>
        <dbReference type="Proteomes" id="UP000032142"/>
    </source>
</evidence>
<organism evidence="2 3">
    <name type="scientific">Gossypium arboreum</name>
    <name type="common">Tree cotton</name>
    <name type="synonym">Gossypium nanking</name>
    <dbReference type="NCBI Taxonomy" id="29729"/>
    <lineage>
        <taxon>Eukaryota</taxon>
        <taxon>Viridiplantae</taxon>
        <taxon>Streptophyta</taxon>
        <taxon>Embryophyta</taxon>
        <taxon>Tracheophyta</taxon>
        <taxon>Spermatophyta</taxon>
        <taxon>Magnoliopsida</taxon>
        <taxon>eudicotyledons</taxon>
        <taxon>Gunneridae</taxon>
        <taxon>Pentapetalae</taxon>
        <taxon>rosids</taxon>
        <taxon>malvids</taxon>
        <taxon>Malvales</taxon>
        <taxon>Malvaceae</taxon>
        <taxon>Malvoideae</taxon>
        <taxon>Gossypium</taxon>
    </lineage>
</organism>
<evidence type="ECO:0000256" key="1">
    <source>
        <dbReference type="SAM" id="Phobius"/>
    </source>
</evidence>
<keyword evidence="1" id="KW-0812">Transmembrane</keyword>
<keyword evidence="1" id="KW-1133">Transmembrane helix</keyword>
<proteinExistence type="predicted"/>
<dbReference type="EMBL" id="KN413031">
    <property type="protein sequence ID" value="KHG19428.1"/>
    <property type="molecule type" value="Genomic_DNA"/>
</dbReference>
<name>A0A0B0NY61_GOSAR</name>
<keyword evidence="3" id="KW-1185">Reference proteome</keyword>
<dbReference type="Proteomes" id="UP000032142">
    <property type="component" value="Unassembled WGS sequence"/>
</dbReference>
<reference evidence="3" key="1">
    <citation type="submission" date="2014-09" db="EMBL/GenBank/DDBJ databases">
        <authorList>
            <person name="Mudge J."/>
            <person name="Ramaraj T."/>
            <person name="Lindquist I.E."/>
            <person name="Bharti A.K."/>
            <person name="Sundararajan A."/>
            <person name="Cameron C.T."/>
            <person name="Woodward J.E."/>
            <person name="May G.D."/>
            <person name="Brubaker C."/>
            <person name="Broadhvest J."/>
            <person name="Wilkins T.A."/>
        </authorList>
    </citation>
    <scope>NUCLEOTIDE SEQUENCE</scope>
    <source>
        <strain evidence="3">cv. AKA8401</strain>
    </source>
</reference>
<evidence type="ECO:0000313" key="2">
    <source>
        <dbReference type="EMBL" id="KHG19428.1"/>
    </source>
</evidence>
<feature type="transmembrane region" description="Helical" evidence="1">
    <location>
        <begin position="12"/>
        <end position="29"/>
    </location>
</feature>
<sequence length="109" mass="11978">MSPVGSPKSGLGGLLLGNWILFLSFTYRLHALFPRLSDLDASQDAIDHASYKFKVEGLPDAPVFPSFQSWGSLPFRVSIFPLIRGSDLTSIINLNMGLQHPSCQKLMIS</sequence>
<gene>
    <name evidence="2" type="ORF">F383_08321</name>
</gene>
<protein>
    <submittedName>
        <fullName evidence="2">Zinc finger CCHC domain-containing 4</fullName>
    </submittedName>
</protein>
<dbReference type="AlphaFoldDB" id="A0A0B0NY61"/>